<proteinExistence type="predicted"/>
<accession>A0A7W5B5U3</accession>
<reference evidence="1 2" key="1">
    <citation type="submission" date="2020-08" db="EMBL/GenBank/DDBJ databases">
        <title>Genomic Encyclopedia of Type Strains, Phase III (KMG-III): the genomes of soil and plant-associated and newly described type strains.</title>
        <authorList>
            <person name="Whitman W."/>
        </authorList>
    </citation>
    <scope>NUCLEOTIDE SEQUENCE [LARGE SCALE GENOMIC DNA]</scope>
    <source>
        <strain evidence="1 2">CECT 8897</strain>
    </source>
</reference>
<protein>
    <submittedName>
        <fullName evidence="1">Uncharacterized protein</fullName>
    </submittedName>
</protein>
<dbReference type="Proteomes" id="UP000541535">
    <property type="component" value="Unassembled WGS sequence"/>
</dbReference>
<comment type="caution">
    <text evidence="1">The sequence shown here is derived from an EMBL/GenBank/DDBJ whole genome shotgun (WGS) entry which is preliminary data.</text>
</comment>
<evidence type="ECO:0000313" key="1">
    <source>
        <dbReference type="EMBL" id="MBB3117133.1"/>
    </source>
</evidence>
<gene>
    <name evidence="1" type="ORF">FHS03_000152</name>
</gene>
<name>A0A7W5B5U3_9BURK</name>
<dbReference type="EMBL" id="JACHXD010000001">
    <property type="protein sequence ID" value="MBB3117133.1"/>
    <property type="molecule type" value="Genomic_DNA"/>
</dbReference>
<organism evidence="1 2">
    <name type="scientific">Pseudoduganella violacea</name>
    <dbReference type="NCBI Taxonomy" id="1715466"/>
    <lineage>
        <taxon>Bacteria</taxon>
        <taxon>Pseudomonadati</taxon>
        <taxon>Pseudomonadota</taxon>
        <taxon>Betaproteobacteria</taxon>
        <taxon>Burkholderiales</taxon>
        <taxon>Oxalobacteraceae</taxon>
        <taxon>Telluria group</taxon>
        <taxon>Pseudoduganella</taxon>
    </lineage>
</organism>
<evidence type="ECO:0000313" key="2">
    <source>
        <dbReference type="Proteomes" id="UP000541535"/>
    </source>
</evidence>
<sequence length="38" mass="4200">MPDFFAEPVSTLVPGTKVDTDSAVERDYSLRTTTLPIE</sequence>
<keyword evidence="2" id="KW-1185">Reference proteome</keyword>
<dbReference type="AlphaFoldDB" id="A0A7W5B5U3"/>